<reference evidence="4" key="1">
    <citation type="submission" date="2020-02" db="EMBL/GenBank/DDBJ databases">
        <title>Flavobacterium sp. genome.</title>
        <authorList>
            <person name="Jung H.S."/>
            <person name="Baek J.H."/>
            <person name="Jeon C.O."/>
        </authorList>
    </citation>
    <scope>NUCLEOTIDE SEQUENCE</scope>
    <source>
        <strain evidence="4">SE-s28</strain>
    </source>
</reference>
<evidence type="ECO:0000313" key="5">
    <source>
        <dbReference type="Proteomes" id="UP000712080"/>
    </source>
</evidence>
<comment type="caution">
    <text evidence="4">The sequence shown here is derived from an EMBL/GenBank/DDBJ whole genome shotgun (WGS) entry which is preliminary data.</text>
</comment>
<dbReference type="InterPro" id="IPR026444">
    <property type="entry name" value="Secre_tail"/>
</dbReference>
<dbReference type="SUPFAM" id="SSF50952">
    <property type="entry name" value="Soluble quinoprotein glucose dehydrogenase"/>
    <property type="match status" value="1"/>
</dbReference>
<dbReference type="RefSeq" id="WP_169525522.1">
    <property type="nucleotide sequence ID" value="NZ_JAAMPU010000092.1"/>
</dbReference>
<accession>A0A972FJ21</accession>
<organism evidence="4 5">
    <name type="scientific">Flavobacterium silvaticum</name>
    <dbReference type="NCBI Taxonomy" id="1852020"/>
    <lineage>
        <taxon>Bacteria</taxon>
        <taxon>Pseudomonadati</taxon>
        <taxon>Bacteroidota</taxon>
        <taxon>Flavobacteriia</taxon>
        <taxon>Flavobacteriales</taxon>
        <taxon>Flavobacteriaceae</taxon>
        <taxon>Flavobacterium</taxon>
    </lineage>
</organism>
<dbReference type="Pfam" id="PF18962">
    <property type="entry name" value="Por_Secre_tail"/>
    <property type="match status" value="1"/>
</dbReference>
<dbReference type="EMBL" id="JAAMPU010000092">
    <property type="protein sequence ID" value="NMH26582.1"/>
    <property type="molecule type" value="Genomic_DNA"/>
</dbReference>
<dbReference type="SUPFAM" id="SSF101908">
    <property type="entry name" value="Putative isomerase YbhE"/>
    <property type="match status" value="1"/>
</dbReference>
<evidence type="ECO:0000256" key="1">
    <source>
        <dbReference type="ARBA" id="ARBA00022729"/>
    </source>
</evidence>
<evidence type="ECO:0000313" key="4">
    <source>
        <dbReference type="EMBL" id="NMH26582.1"/>
    </source>
</evidence>
<gene>
    <name evidence="4" type="ORF">G6047_00930</name>
</gene>
<feature type="signal peptide" evidence="2">
    <location>
        <begin position="1"/>
        <end position="20"/>
    </location>
</feature>
<sequence length="491" mass="52278">MNRKLLLILAILLNLYKANSQVIDTSFGTNGIVVSELSQNVDALNALALQTDGKILALGFSNGKMTILRYQTNGTLDSTFGVNGRVSSTYTCSFGSPATIKVLDDGKILVLGRNNSTMLVAKYTAEGSVDTTFGINGIANVSADVAMDSPWARAMELFPDGKIIVTGALGTNTIFMMKYDANGLPDATFGTNGRVLTQLEEIPYLYATNSAVQPDGSILVSAINSTSGYGDFCFFKYLANGTLDTGFGTGGFVTTDIGGPLVTDTPSCIEVLNDGKILVAGYSNLSFVAVRYNADGTLDTTFNTTGITTKNVGGIYRSCTDMLVEPDGKIVLAGYIGDDFGSVRFNPDGSVDASYGVNGAYKTDFENSYDYGSSIVQQPDGKLIMGGWTSYFCSNRAFALMRFSAPSLDSESFNHTTVSVYPNPADSYITVKSDTVIESIALYDVQGRLLATKSIGSTEATLDISDKQSGVYFLRINGNGSYVSVRSIVKK</sequence>
<feature type="domain" description="Secretion system C-terminal sorting" evidence="3">
    <location>
        <begin position="420"/>
        <end position="488"/>
    </location>
</feature>
<dbReference type="Gene3D" id="2.80.10.50">
    <property type="match status" value="3"/>
</dbReference>
<dbReference type="InterPro" id="IPR013431">
    <property type="entry name" value="Delta_60_rpt"/>
</dbReference>
<evidence type="ECO:0000256" key="2">
    <source>
        <dbReference type="SAM" id="SignalP"/>
    </source>
</evidence>
<proteinExistence type="predicted"/>
<feature type="chain" id="PRO_5036915278" evidence="2">
    <location>
        <begin position="21"/>
        <end position="491"/>
    </location>
</feature>
<evidence type="ECO:0000259" key="3">
    <source>
        <dbReference type="Pfam" id="PF18962"/>
    </source>
</evidence>
<dbReference type="NCBIfam" id="TIGR02608">
    <property type="entry name" value="delta_60_rpt"/>
    <property type="match status" value="7"/>
</dbReference>
<keyword evidence="5" id="KW-1185">Reference proteome</keyword>
<dbReference type="NCBIfam" id="TIGR04183">
    <property type="entry name" value="Por_Secre_tail"/>
    <property type="match status" value="1"/>
</dbReference>
<name>A0A972FJ21_9FLAO</name>
<protein>
    <submittedName>
        <fullName evidence="4">T9SS type A sorting domain-containing protein</fullName>
    </submittedName>
</protein>
<dbReference type="InterPro" id="IPR011041">
    <property type="entry name" value="Quinoprot_gluc/sorb_DH_b-prop"/>
</dbReference>
<dbReference type="Proteomes" id="UP000712080">
    <property type="component" value="Unassembled WGS sequence"/>
</dbReference>
<keyword evidence="1 2" id="KW-0732">Signal</keyword>
<dbReference type="Pfam" id="PF17164">
    <property type="entry name" value="DUF5122"/>
    <property type="match status" value="7"/>
</dbReference>
<dbReference type="AlphaFoldDB" id="A0A972FJ21"/>